<organism evidence="3 4">
    <name type="scientific">Acrobeloides nanus</name>
    <dbReference type="NCBI Taxonomy" id="290746"/>
    <lineage>
        <taxon>Eukaryota</taxon>
        <taxon>Metazoa</taxon>
        <taxon>Ecdysozoa</taxon>
        <taxon>Nematoda</taxon>
        <taxon>Chromadorea</taxon>
        <taxon>Rhabditida</taxon>
        <taxon>Tylenchina</taxon>
        <taxon>Cephalobomorpha</taxon>
        <taxon>Cephaloboidea</taxon>
        <taxon>Cephalobidae</taxon>
        <taxon>Acrobeloides</taxon>
    </lineage>
</organism>
<feature type="compositionally biased region" description="Polar residues" evidence="2">
    <location>
        <begin position="70"/>
        <end position="95"/>
    </location>
</feature>
<protein>
    <submittedName>
        <fullName evidence="4">Uncharacterized protein</fullName>
    </submittedName>
</protein>
<evidence type="ECO:0000256" key="2">
    <source>
        <dbReference type="SAM" id="MobiDB-lite"/>
    </source>
</evidence>
<dbReference type="WBParaSite" id="ACRNAN_scaffold65.g24607.t1">
    <property type="protein sequence ID" value="ACRNAN_scaffold65.g24607.t1"/>
    <property type="gene ID" value="ACRNAN_scaffold65.g24607"/>
</dbReference>
<dbReference type="Proteomes" id="UP000887540">
    <property type="component" value="Unplaced"/>
</dbReference>
<dbReference type="GO" id="GO:1901098">
    <property type="term" value="P:positive regulation of autophagosome maturation"/>
    <property type="evidence" value="ECO:0007669"/>
    <property type="project" value="TreeGrafter"/>
</dbReference>
<sequence>MESTDIKSRVCFYYYYYSLGGQRKNYADILAKVNETQRGNLRNRIRKWEANSSSNERVIQIRPVHGTTGKVDQNSNSTSNNAMSQPSSAYNSLQRSNTATKINVSPKCFGTTQYVHKDDYERERQRWQQKLDETEGKLADAVVSNADMLQLKAELNKKIVEFEKNQRPLIEQNRRLSDRNRLLQQEIKKVEEKLCHAQDDYLTLKDSHERLGKENAILKEQRAFPEKLKEFERYRHQVLEYSKCITALRTAGLEKDRRYELLVQKFKRLKKCLSKQNGDEEDRQSNYGSEGSAESCSISLDTITEDLDETEPLSLNFSFSDLLKFESLSLSDEQLLKEQLDCAHATIAELQNALNTQTMRSDDNTQLLKTIARQQEQLIKVNKRCESLEMELANSQERNDLLEFQILELQEFSAGRTTPTPFITASVETDKYVDIDDCDIIAYAKLDPQTVFKAKNHLREMRRLAYLTEDDREFLAIVLQHMENLENKITLLETEQNMTRCELKRLELQKQDEIDELKRQLDEFSSKDKKKKALQQENEKLKKQIQKQEKLQEELRKKFQANEILIKEKNDKISQLENEIKNAYRCSEEKENELKRAKMQIEHLQRQIEEITKNHLADLEATKKHFEDRLKESFNFKNDLDKMRIAYDKVKEEKAQLEQKLQTFQKQSQEKIQKLDEELQNVRSAFDEERRRLEEEIKKAKTKNTELEKSNREYSNAYAKMEKEIAEMKKSMNAMKKTHEQKLEDLSKKNQEALRKEKENNEKLRKELNDENEKLKKQLAEAYVEMEDLRSQIRPIGTQLERRYEEMRYRWDESLKKIHNSEKLLKAANERIEELEAKSKSVESYVQEIEQLKTYNHELEEQFNAQMDIIAALKKKFIQMNGANNNKDHNSSESVGWTSNSTVNSLDDEVYSSEGSGSFKESRNHA</sequence>
<feature type="region of interest" description="Disordered" evidence="2">
    <location>
        <begin position="884"/>
        <end position="926"/>
    </location>
</feature>
<dbReference type="GO" id="GO:0005764">
    <property type="term" value="C:lysosome"/>
    <property type="evidence" value="ECO:0007669"/>
    <property type="project" value="TreeGrafter"/>
</dbReference>
<reference evidence="4" key="1">
    <citation type="submission" date="2022-11" db="UniProtKB">
        <authorList>
            <consortium name="WormBaseParasite"/>
        </authorList>
    </citation>
    <scope>IDENTIFICATION</scope>
</reference>
<accession>A0A914E8Z5</accession>
<feature type="coiled-coil region" evidence="1">
    <location>
        <begin position="117"/>
        <end position="193"/>
    </location>
</feature>
<feature type="compositionally biased region" description="Polar residues" evidence="2">
    <location>
        <begin position="892"/>
        <end position="905"/>
    </location>
</feature>
<feature type="region of interest" description="Disordered" evidence="2">
    <location>
        <begin position="736"/>
        <end position="762"/>
    </location>
</feature>
<dbReference type="PANTHER" id="PTHR46753:SF2">
    <property type="entry name" value="FYVE AND COILED-COIL DOMAIN-CONTAINING PROTEIN 1"/>
    <property type="match status" value="1"/>
</dbReference>
<dbReference type="GO" id="GO:0005776">
    <property type="term" value="C:autophagosome"/>
    <property type="evidence" value="ECO:0007669"/>
    <property type="project" value="TreeGrafter"/>
</dbReference>
<feature type="compositionally biased region" description="Basic and acidic residues" evidence="2">
    <location>
        <begin position="737"/>
        <end position="762"/>
    </location>
</feature>
<dbReference type="PANTHER" id="PTHR46753">
    <property type="entry name" value="FYVE AND COILED-COIL DOMAIN-CONTAINING PROTEIN 1"/>
    <property type="match status" value="1"/>
</dbReference>
<evidence type="ECO:0000313" key="4">
    <source>
        <dbReference type="WBParaSite" id="ACRNAN_scaffold65.g24607.t1"/>
    </source>
</evidence>
<evidence type="ECO:0000313" key="3">
    <source>
        <dbReference type="Proteomes" id="UP000887540"/>
    </source>
</evidence>
<evidence type="ECO:0000256" key="1">
    <source>
        <dbReference type="SAM" id="Coils"/>
    </source>
</evidence>
<name>A0A914E8Z5_9BILA</name>
<feature type="coiled-coil region" evidence="1">
    <location>
        <begin position="333"/>
        <end position="405"/>
    </location>
</feature>
<dbReference type="GO" id="GO:0072383">
    <property type="term" value="P:plus-end-directed vesicle transport along microtubule"/>
    <property type="evidence" value="ECO:0007669"/>
    <property type="project" value="TreeGrafter"/>
</dbReference>
<proteinExistence type="predicted"/>
<keyword evidence="1" id="KW-0175">Coiled coil</keyword>
<feature type="region of interest" description="Disordered" evidence="2">
    <location>
        <begin position="64"/>
        <end position="95"/>
    </location>
</feature>
<dbReference type="AlphaFoldDB" id="A0A914E8Z5"/>
<keyword evidence="3" id="KW-1185">Reference proteome</keyword>
<feature type="coiled-coil region" evidence="1">
    <location>
        <begin position="818"/>
        <end position="876"/>
    </location>
</feature>
<feature type="coiled-coil region" evidence="1">
    <location>
        <begin position="475"/>
        <end position="614"/>
    </location>
</feature>
<dbReference type="GO" id="GO:0005770">
    <property type="term" value="C:late endosome"/>
    <property type="evidence" value="ECO:0007669"/>
    <property type="project" value="TreeGrafter"/>
</dbReference>